<dbReference type="PROSITE" id="PS00297">
    <property type="entry name" value="HSP70_1"/>
    <property type="match status" value="1"/>
</dbReference>
<dbReference type="InterPro" id="IPR018181">
    <property type="entry name" value="Heat_shock_70_CS"/>
</dbReference>
<dbReference type="Proteomes" id="UP000218231">
    <property type="component" value="Unassembled WGS sequence"/>
</dbReference>
<dbReference type="Pfam" id="PF00012">
    <property type="entry name" value="HSP70"/>
    <property type="match status" value="1"/>
</dbReference>
<evidence type="ECO:0000313" key="4">
    <source>
        <dbReference type="EMBL" id="PAV83539.1"/>
    </source>
</evidence>
<dbReference type="STRING" id="2018661.A0A2A2LBF7"/>
<dbReference type="PRINTS" id="PR00301">
    <property type="entry name" value="HEATSHOCK70"/>
</dbReference>
<dbReference type="GO" id="GO:0005524">
    <property type="term" value="F:ATP binding"/>
    <property type="evidence" value="ECO:0007669"/>
    <property type="project" value="UniProtKB-KW"/>
</dbReference>
<keyword evidence="3" id="KW-0067">ATP-binding</keyword>
<organism evidence="4 5">
    <name type="scientific">Diploscapter pachys</name>
    <dbReference type="NCBI Taxonomy" id="2018661"/>
    <lineage>
        <taxon>Eukaryota</taxon>
        <taxon>Metazoa</taxon>
        <taxon>Ecdysozoa</taxon>
        <taxon>Nematoda</taxon>
        <taxon>Chromadorea</taxon>
        <taxon>Rhabditida</taxon>
        <taxon>Rhabditina</taxon>
        <taxon>Rhabditomorpha</taxon>
        <taxon>Rhabditoidea</taxon>
        <taxon>Rhabditidae</taxon>
        <taxon>Diploscapter</taxon>
    </lineage>
</organism>
<dbReference type="AlphaFoldDB" id="A0A2A2LBF7"/>
<dbReference type="GO" id="GO:0006950">
    <property type="term" value="P:response to stress"/>
    <property type="evidence" value="ECO:0007669"/>
    <property type="project" value="UniProtKB-ARBA"/>
</dbReference>
<keyword evidence="5" id="KW-1185">Reference proteome</keyword>
<proteinExistence type="inferred from homology"/>
<evidence type="ECO:0000256" key="3">
    <source>
        <dbReference type="ARBA" id="ARBA00022840"/>
    </source>
</evidence>
<dbReference type="GO" id="GO:0140662">
    <property type="term" value="F:ATP-dependent protein folding chaperone"/>
    <property type="evidence" value="ECO:0007669"/>
    <property type="project" value="InterPro"/>
</dbReference>
<reference evidence="4 5" key="1">
    <citation type="journal article" date="2017" name="Curr. Biol.">
        <title>Genome architecture and evolution of a unichromosomal asexual nematode.</title>
        <authorList>
            <person name="Fradin H."/>
            <person name="Zegar C."/>
            <person name="Gutwein M."/>
            <person name="Lucas J."/>
            <person name="Kovtun M."/>
            <person name="Corcoran D."/>
            <person name="Baugh L.R."/>
            <person name="Kiontke K."/>
            <person name="Gunsalus K."/>
            <person name="Fitch D.H."/>
            <person name="Piano F."/>
        </authorList>
    </citation>
    <scope>NUCLEOTIDE SEQUENCE [LARGE SCALE GENOMIC DNA]</scope>
    <source>
        <strain evidence="4">PF1309</strain>
    </source>
</reference>
<dbReference type="OrthoDB" id="2401965at2759"/>
<evidence type="ECO:0000313" key="5">
    <source>
        <dbReference type="Proteomes" id="UP000218231"/>
    </source>
</evidence>
<dbReference type="InterPro" id="IPR013126">
    <property type="entry name" value="Hsp_70_fam"/>
</dbReference>
<sequence length="235" mass="25934">MVYIGIDLGTTYSCVSVIENGNPKAIHHDNGKNIVPSVVAYDAEILIGNPALDAPTDMSNILYDSKRLIGWEFLHSLPNAEMRQLWTFKVDTRDKCAGYVLNKGTRNERFLKPEGVSAEILKYLKVRAEICLKRKVTGVVVTVPALFNDLQKSATKRAVELAGLELKRLLHEPNAAAIAYNAKNNLGDSKLLVFDFGGDLGTLDVSILRMIGNDVDVKAVAGDIHLGMYYPFKQK</sequence>
<name>A0A2A2LBF7_9BILA</name>
<comment type="caution">
    <text evidence="4">The sequence shown here is derived from an EMBL/GenBank/DDBJ whole genome shotgun (WGS) entry which is preliminary data.</text>
</comment>
<comment type="similarity">
    <text evidence="1">Belongs to the heat shock protein 70 family.</text>
</comment>
<dbReference type="Gene3D" id="3.30.420.40">
    <property type="match status" value="2"/>
</dbReference>
<keyword evidence="2" id="KW-0547">Nucleotide-binding</keyword>
<evidence type="ECO:0000256" key="2">
    <source>
        <dbReference type="ARBA" id="ARBA00022741"/>
    </source>
</evidence>
<protein>
    <submittedName>
        <fullName evidence="4">Uncharacterized protein</fullName>
    </submittedName>
</protein>
<evidence type="ECO:0000256" key="1">
    <source>
        <dbReference type="ARBA" id="ARBA00007381"/>
    </source>
</evidence>
<dbReference type="PANTHER" id="PTHR19375">
    <property type="entry name" value="HEAT SHOCK PROTEIN 70KDA"/>
    <property type="match status" value="1"/>
</dbReference>
<dbReference type="InterPro" id="IPR043129">
    <property type="entry name" value="ATPase_NBD"/>
</dbReference>
<accession>A0A2A2LBF7</accession>
<dbReference type="EMBL" id="LIAE01006950">
    <property type="protein sequence ID" value="PAV83539.1"/>
    <property type="molecule type" value="Genomic_DNA"/>
</dbReference>
<dbReference type="SUPFAM" id="SSF53067">
    <property type="entry name" value="Actin-like ATPase domain"/>
    <property type="match status" value="1"/>
</dbReference>
<gene>
    <name evidence="4" type="ORF">WR25_08168</name>
</gene>